<dbReference type="InterPro" id="IPR049438">
    <property type="entry name" value="TreT_GT1"/>
</dbReference>
<feature type="domain" description="Trehalose synthase N-terminal" evidence="10">
    <location>
        <begin position="308"/>
        <end position="465"/>
    </location>
</feature>
<evidence type="ECO:0000256" key="7">
    <source>
        <dbReference type="ARBA" id="ARBA00022824"/>
    </source>
</evidence>
<evidence type="ECO:0000256" key="5">
    <source>
        <dbReference type="ARBA" id="ARBA00022676"/>
    </source>
</evidence>
<feature type="domain" description="Glycosyl transferase family 1" evidence="9">
    <location>
        <begin position="517"/>
        <end position="699"/>
    </location>
</feature>
<evidence type="ECO:0000259" key="9">
    <source>
        <dbReference type="Pfam" id="PF00534"/>
    </source>
</evidence>
<keyword evidence="12" id="KW-1185">Reference proteome</keyword>
<evidence type="ECO:0000256" key="8">
    <source>
        <dbReference type="ARBA" id="ARBA00023277"/>
    </source>
</evidence>
<reference evidence="11" key="1">
    <citation type="submission" date="2023-03" db="EMBL/GenBank/DDBJ databases">
        <title>Near-Complete genome sequence of Lipomyces tetrasporous NRRL Y-64009, an oleaginous yeast capable of growing on lignocellulosic hydrolysates.</title>
        <authorList>
            <consortium name="Lawrence Berkeley National Laboratory"/>
            <person name="Jagtap S.S."/>
            <person name="Liu J.-J."/>
            <person name="Walukiewicz H.E."/>
            <person name="Pangilinan J."/>
            <person name="Lipzen A."/>
            <person name="Ahrendt S."/>
            <person name="Koriabine M."/>
            <person name="Cobaugh K."/>
            <person name="Salamov A."/>
            <person name="Yoshinaga Y."/>
            <person name="Ng V."/>
            <person name="Daum C."/>
            <person name="Grigoriev I.V."/>
            <person name="Slininger P.J."/>
            <person name="Dien B.S."/>
            <person name="Jin Y.-S."/>
            <person name="Rao C.V."/>
        </authorList>
    </citation>
    <scope>NUCLEOTIDE SEQUENCE</scope>
    <source>
        <strain evidence="11">NRRL Y-64009</strain>
    </source>
</reference>
<comment type="subunit">
    <text evidence="3">Homodimer.</text>
</comment>
<evidence type="ECO:0000313" key="12">
    <source>
        <dbReference type="Proteomes" id="UP001217417"/>
    </source>
</evidence>
<keyword evidence="5" id="KW-0328">Glycosyltransferase</keyword>
<evidence type="ECO:0000256" key="6">
    <source>
        <dbReference type="ARBA" id="ARBA00022679"/>
    </source>
</evidence>
<evidence type="ECO:0000256" key="3">
    <source>
        <dbReference type="ARBA" id="ARBA00011738"/>
    </source>
</evidence>
<evidence type="ECO:0000256" key="1">
    <source>
        <dbReference type="ARBA" id="ARBA00004586"/>
    </source>
</evidence>
<dbReference type="PANTHER" id="PTHR47779">
    <property type="entry name" value="SYNTHASE (CCG-9), PUTATIVE (AFU_ORTHOLOGUE AFUA_3G12100)-RELATED"/>
    <property type="match status" value="1"/>
</dbReference>
<proteinExistence type="inferred from homology"/>
<dbReference type="InterPro" id="IPR001296">
    <property type="entry name" value="Glyco_trans_1"/>
</dbReference>
<comment type="similarity">
    <text evidence="2">Belongs to the glycosyltransferase group 1 family. Glycosyltransferase 4 subfamily.</text>
</comment>
<dbReference type="Proteomes" id="UP001217417">
    <property type="component" value="Unassembled WGS sequence"/>
</dbReference>
<keyword evidence="8" id="KW-0119">Carbohydrate metabolism</keyword>
<dbReference type="Pfam" id="PF21269">
    <property type="entry name" value="TreT_GT1"/>
    <property type="match status" value="1"/>
</dbReference>
<dbReference type="GO" id="GO:0006006">
    <property type="term" value="P:glucose metabolic process"/>
    <property type="evidence" value="ECO:0007669"/>
    <property type="project" value="UniProtKB-KW"/>
</dbReference>
<gene>
    <name evidence="11" type="ORF">POJ06DRAFT_256640</name>
</gene>
<evidence type="ECO:0000313" key="11">
    <source>
        <dbReference type="EMBL" id="KAJ8099315.1"/>
    </source>
</evidence>
<keyword evidence="7" id="KW-0256">Endoplasmic reticulum</keyword>
<organism evidence="11 12">
    <name type="scientific">Lipomyces tetrasporus</name>
    <dbReference type="NCBI Taxonomy" id="54092"/>
    <lineage>
        <taxon>Eukaryota</taxon>
        <taxon>Fungi</taxon>
        <taxon>Dikarya</taxon>
        <taxon>Ascomycota</taxon>
        <taxon>Saccharomycotina</taxon>
        <taxon>Lipomycetes</taxon>
        <taxon>Lipomycetales</taxon>
        <taxon>Lipomycetaceae</taxon>
        <taxon>Lipomyces</taxon>
    </lineage>
</organism>
<dbReference type="EMBL" id="JARPMG010000007">
    <property type="protein sequence ID" value="KAJ8099315.1"/>
    <property type="molecule type" value="Genomic_DNA"/>
</dbReference>
<evidence type="ECO:0000259" key="10">
    <source>
        <dbReference type="Pfam" id="PF21269"/>
    </source>
</evidence>
<dbReference type="InterPro" id="IPR052078">
    <property type="entry name" value="Trehalose_Metab_GTase"/>
</dbReference>
<dbReference type="GO" id="GO:0016757">
    <property type="term" value="F:glycosyltransferase activity"/>
    <property type="evidence" value="ECO:0007669"/>
    <property type="project" value="UniProtKB-KW"/>
</dbReference>
<evidence type="ECO:0000256" key="2">
    <source>
        <dbReference type="ARBA" id="ARBA00009481"/>
    </source>
</evidence>
<name>A0AAD7QQD2_9ASCO</name>
<dbReference type="Gene3D" id="3.40.50.2000">
    <property type="entry name" value="Glycogen Phosphorylase B"/>
    <property type="match status" value="2"/>
</dbReference>
<comment type="subcellular location">
    <subcellularLocation>
        <location evidence="1">Endoplasmic reticulum membrane</location>
    </subcellularLocation>
</comment>
<dbReference type="GeneID" id="80883213"/>
<accession>A0AAD7QQD2</accession>
<dbReference type="GO" id="GO:0005789">
    <property type="term" value="C:endoplasmic reticulum membrane"/>
    <property type="evidence" value="ECO:0007669"/>
    <property type="project" value="UniProtKB-SubCell"/>
</dbReference>
<evidence type="ECO:0000256" key="4">
    <source>
        <dbReference type="ARBA" id="ARBA00022526"/>
    </source>
</evidence>
<evidence type="ECO:0008006" key="13">
    <source>
        <dbReference type="Google" id="ProtNLM"/>
    </source>
</evidence>
<protein>
    <recommendedName>
        <fullName evidence="13">Trehalose synthase</fullName>
    </recommendedName>
</protein>
<dbReference type="RefSeq" id="XP_056042765.1">
    <property type="nucleotide sequence ID" value="XM_056188047.1"/>
</dbReference>
<keyword evidence="6" id="KW-0808">Transferase</keyword>
<comment type="caution">
    <text evidence="11">The sequence shown here is derived from an EMBL/GenBank/DDBJ whole genome shotgun (WGS) entry which is preliminary data.</text>
</comment>
<dbReference type="PANTHER" id="PTHR47779:SF1">
    <property type="entry name" value="SYNTHASE (CCG-9), PUTATIVE (AFU_ORTHOLOGUE AFUA_3G12100)-RELATED"/>
    <property type="match status" value="1"/>
</dbReference>
<dbReference type="SUPFAM" id="SSF53756">
    <property type="entry name" value="UDP-Glycosyltransferase/glycogen phosphorylase"/>
    <property type="match status" value="1"/>
</dbReference>
<dbReference type="AlphaFoldDB" id="A0AAD7QQD2"/>
<keyword evidence="4" id="KW-0313">Glucose metabolism</keyword>
<sequence>MPSTKAIWARSPYLAVPHHENMSSTSVNSVASANSEYFDNTTPASDEYSKRISETSTPAEDGIIETDFASIPSSTLKDQLQLPLPKFKHEPWIHSLTPMFMGIDIQLPEKDAHTSSITFGFSIHDGYYSTDFAIKTRNISKDTDPSEYPLLITERILLEIKTYSSEHLFKFVAVAFPQRVQKFCPRLCARLWLELDVLPFVFKDAALSGGHDGDESEDSVGAAPSCDELADSLARKIVMFFGPKGLPRISIGYRNKVEVDNGGLIHMVDLREYQASCSPETWECMMRLVHELKITRICGRNGVRIGFFSATPQGGGVALMRHALIRLFKLLDIQATWYVPKPNPSVFRITKNNHNIIQGVADPSLRLTDPQKEHFSKWIESNFERYWATGPLDSEKPPGIDIAVMDDPQVVALIPKAKAAGIKVIYRSHIEVRSDLIKQKGSPQEGVWDYLWDVGIKDAEVFISHPVRGFVPDVVDREKVGLMGAATDWLDGLNKDLSRWDTFYYMGEFKKQCEEVKANKLVYPMRPYICQIARFDPSKGIPDVLESYKKLREMMDYELPLRKIPQLVIAGHGAIDDPDGMIVYDETIKMIATEDYDTISSDIIIMRLGPSDQLLNCILSNATVVLQLSHREGFEVKVSEAIHKGKPMIAYRAGGIQLQVEDTRNGYLCEVGDTQTVADRMYELMMDGDKYKELSDYAKTSVSDEVHTVGNALAWLYMFNELSHNREVKPNGRFVYDMMRESIGVRWKDTENRFPRNF</sequence>
<dbReference type="Pfam" id="PF00534">
    <property type="entry name" value="Glycos_transf_1"/>
    <property type="match status" value="1"/>
</dbReference>